<dbReference type="InterPro" id="IPR011123">
    <property type="entry name" value="Y_Y_Y"/>
</dbReference>
<dbReference type="InterPro" id="IPR003594">
    <property type="entry name" value="HATPase_dom"/>
</dbReference>
<dbReference type="SUPFAM" id="SSF55874">
    <property type="entry name" value="ATPase domain of HSP90 chaperone/DNA topoisomerase II/histidine kinase"/>
    <property type="match status" value="1"/>
</dbReference>
<dbReference type="Pfam" id="PF07730">
    <property type="entry name" value="HisKA_3"/>
    <property type="match status" value="1"/>
</dbReference>
<dbReference type="SUPFAM" id="SSF63829">
    <property type="entry name" value="Calcium-dependent phosphotriesterase"/>
    <property type="match status" value="3"/>
</dbReference>
<feature type="domain" description="Histidine kinase/HSP90-like ATPase" evidence="7">
    <location>
        <begin position="881"/>
        <end position="977"/>
    </location>
</feature>
<evidence type="ECO:0000256" key="5">
    <source>
        <dbReference type="SAM" id="Phobius"/>
    </source>
</evidence>
<evidence type="ECO:0000259" key="7">
    <source>
        <dbReference type="SMART" id="SM00387"/>
    </source>
</evidence>
<dbReference type="Pfam" id="PF02518">
    <property type="entry name" value="HATPase_c"/>
    <property type="match status" value="1"/>
</dbReference>
<dbReference type="AlphaFoldDB" id="A0A841JPE5"/>
<keyword evidence="5" id="KW-0472">Membrane</keyword>
<keyword evidence="5" id="KW-1133">Transmembrane helix</keyword>
<feature type="chain" id="PRO_5032891523" evidence="6">
    <location>
        <begin position="25"/>
        <end position="987"/>
    </location>
</feature>
<feature type="coiled-coil region" evidence="4">
    <location>
        <begin position="795"/>
        <end position="822"/>
    </location>
</feature>
<dbReference type="Pfam" id="PF07495">
    <property type="entry name" value="Y_Y_Y"/>
    <property type="match status" value="1"/>
</dbReference>
<dbReference type="Gene3D" id="2.130.10.10">
    <property type="entry name" value="YVTN repeat-like/Quinoprotein amine dehydrogenase"/>
    <property type="match status" value="3"/>
</dbReference>
<dbReference type="PANTHER" id="PTHR24421">
    <property type="entry name" value="NITRATE/NITRITE SENSOR PROTEIN NARX-RELATED"/>
    <property type="match status" value="1"/>
</dbReference>
<evidence type="ECO:0000256" key="4">
    <source>
        <dbReference type="SAM" id="Coils"/>
    </source>
</evidence>
<dbReference type="InterPro" id="IPR050482">
    <property type="entry name" value="Sensor_HK_TwoCompSys"/>
</dbReference>
<evidence type="ECO:0000256" key="6">
    <source>
        <dbReference type="SAM" id="SignalP"/>
    </source>
</evidence>
<dbReference type="GO" id="GO:0000155">
    <property type="term" value="F:phosphorelay sensor kinase activity"/>
    <property type="evidence" value="ECO:0007669"/>
    <property type="project" value="InterPro"/>
</dbReference>
<keyword evidence="4" id="KW-0175">Coiled coil</keyword>
<feature type="signal peptide" evidence="6">
    <location>
        <begin position="1"/>
        <end position="24"/>
    </location>
</feature>
<dbReference type="RefSeq" id="WP_050062089.1">
    <property type="nucleotide sequence ID" value="NZ_JACHEK010000002.1"/>
</dbReference>
<dbReference type="Gene3D" id="2.60.40.10">
    <property type="entry name" value="Immunoglobulins"/>
    <property type="match status" value="1"/>
</dbReference>
<organism evidence="8 9">
    <name type="scientific">Silvibacterium bohemicum</name>
    <dbReference type="NCBI Taxonomy" id="1577686"/>
    <lineage>
        <taxon>Bacteria</taxon>
        <taxon>Pseudomonadati</taxon>
        <taxon>Acidobacteriota</taxon>
        <taxon>Terriglobia</taxon>
        <taxon>Terriglobales</taxon>
        <taxon>Acidobacteriaceae</taxon>
        <taxon>Silvibacterium</taxon>
    </lineage>
</organism>
<dbReference type="EMBL" id="JACHEK010000002">
    <property type="protein sequence ID" value="MBB6143173.1"/>
    <property type="molecule type" value="Genomic_DNA"/>
</dbReference>
<name>A0A841JPE5_9BACT</name>
<protein>
    <submittedName>
        <fullName evidence="8">Ligand-binding sensor domain-containing protein/signal transduction histidine kinase</fullName>
    </submittedName>
</protein>
<dbReference type="CDD" id="cd16917">
    <property type="entry name" value="HATPase_UhpB-NarQ-NarX-like"/>
    <property type="match status" value="1"/>
</dbReference>
<dbReference type="InterPro" id="IPR011712">
    <property type="entry name" value="Sig_transdc_His_kin_sub3_dim/P"/>
</dbReference>
<evidence type="ECO:0000313" key="8">
    <source>
        <dbReference type="EMBL" id="MBB6143173.1"/>
    </source>
</evidence>
<evidence type="ECO:0000313" key="9">
    <source>
        <dbReference type="Proteomes" id="UP000538666"/>
    </source>
</evidence>
<evidence type="ECO:0000256" key="3">
    <source>
        <dbReference type="ARBA" id="ARBA00023012"/>
    </source>
</evidence>
<dbReference type="Pfam" id="PF07494">
    <property type="entry name" value="Reg_prop"/>
    <property type="match status" value="7"/>
</dbReference>
<dbReference type="Proteomes" id="UP000538666">
    <property type="component" value="Unassembled WGS sequence"/>
</dbReference>
<feature type="transmembrane region" description="Helical" evidence="5">
    <location>
        <begin position="741"/>
        <end position="761"/>
    </location>
</feature>
<dbReference type="InterPro" id="IPR011110">
    <property type="entry name" value="Reg_prop"/>
</dbReference>
<keyword evidence="1" id="KW-0808">Transferase</keyword>
<dbReference type="SMART" id="SM00387">
    <property type="entry name" value="HATPase_c"/>
    <property type="match status" value="1"/>
</dbReference>
<keyword evidence="2 8" id="KW-0418">Kinase</keyword>
<dbReference type="GO" id="GO:0016020">
    <property type="term" value="C:membrane"/>
    <property type="evidence" value="ECO:0007669"/>
    <property type="project" value="InterPro"/>
</dbReference>
<dbReference type="Gene3D" id="1.20.5.1930">
    <property type="match status" value="1"/>
</dbReference>
<accession>A0A841JPE5</accession>
<dbReference type="InterPro" id="IPR036890">
    <property type="entry name" value="HATPase_C_sf"/>
</dbReference>
<dbReference type="InterPro" id="IPR013783">
    <property type="entry name" value="Ig-like_fold"/>
</dbReference>
<dbReference type="PANTHER" id="PTHR24421:SF62">
    <property type="entry name" value="SENSORY TRANSDUCTION HISTIDINE KINASE"/>
    <property type="match status" value="1"/>
</dbReference>
<keyword evidence="9" id="KW-1185">Reference proteome</keyword>
<dbReference type="Gene3D" id="3.30.565.10">
    <property type="entry name" value="Histidine kinase-like ATPase, C-terminal domain"/>
    <property type="match status" value="1"/>
</dbReference>
<evidence type="ECO:0000256" key="2">
    <source>
        <dbReference type="ARBA" id="ARBA00022777"/>
    </source>
</evidence>
<gene>
    <name evidence="8" type="ORF">HNQ77_001117</name>
</gene>
<reference evidence="8 9" key="1">
    <citation type="submission" date="2020-08" db="EMBL/GenBank/DDBJ databases">
        <title>Genomic Encyclopedia of Type Strains, Phase IV (KMG-IV): sequencing the most valuable type-strain genomes for metagenomic binning, comparative biology and taxonomic classification.</title>
        <authorList>
            <person name="Goeker M."/>
        </authorList>
    </citation>
    <scope>NUCLEOTIDE SEQUENCE [LARGE SCALE GENOMIC DNA]</scope>
    <source>
        <strain evidence="8 9">DSM 103733</strain>
    </source>
</reference>
<keyword evidence="5" id="KW-0812">Transmembrane</keyword>
<keyword evidence="3" id="KW-0902">Two-component regulatory system</keyword>
<comment type="caution">
    <text evidence="8">The sequence shown here is derived from an EMBL/GenBank/DDBJ whole genome shotgun (WGS) entry which is preliminary data.</text>
</comment>
<sequence length="987" mass="109827">MRRSLKYPAGTILLSLLLCCAASAAFTDDPTRLQYTQHVWHVQDGLPEEPVQAIEQTPDGYLWIGTTGGLVRFDGSLFLTYSRSNTPSMTENSIFCLHTGRDGSLWLGTEGGGLLRYKNGVFRAYRAAQGLSESFVRSVAEDEQGQLWVGTDSGLFRIIHDRAERVDTSQVAPSLAIHSVYEDREHRIWAGGSRLLMFEGGRIHEFKLSGDYSQNRVKTILQTSDGTVWVGTVSGLQRLNGGSFEPVQGITGTVRSLRQTGDGTLWIGTIGHGLFTYRDGRLQQVSGNGLLPSKTVLSIDEDNTHQLWVGTQDGLVRLSRTPVSVVPLPGGSDSDFETISYDNEGTVWAVSSRVYAIRQEHAVPYTFAAIAGIPVRNVFRDRQGTLWIGTDGSGAYHLTPQGPMHYSSPATLANNFVRGFMESRDGAIWIATDEGVTRVAGGRVNNFRVGDGLVYFSTRALLEDQSGNIWIGTDQGLSCWNNGRFLHNEVTQALAQEKIWSMLQDKEGVIWFGTRDHGLFRYRSGRLTQFTTLDGLASNSIYQILEDRFRQLWISSPNSISSIPLASFDADSQGTAAQLAVTTYDMPYDAGGVQMYGGRQPSGCIGKDGSLWFPSNKGALHIYPEPAARFTPPQLLLSGIAVDGRQITAADFHSLSADAARLEIAFAPLSLRSQEDTRFRYRLEPFDRTWTYAGVNQVAAYTNLPPGNYRFRVVAFPLNNPTAISEVDLNFRKPPHFYASWWFLTLCVMLAGLIGFAGYHWRMRSLRLRFRAVLEERSRLAREMHDTVIQGCTSVSALLEAISSLERENSELNSELLQYARTQVRTTIDEARQAVWNLRGRDEPQQDISQALAIIVEQTSKEFAVPIHCSHDGVSFPVPHSVAHEILMVIREALYNAVLHGKPSEVWVDLVYGREDFRAMIRDNGEGFVLNGAPADGKPHYGMAGMRERIEQLNGKIEWTSIRGEGTTVRFRIRRSALFPHNESIEI</sequence>
<evidence type="ECO:0000256" key="1">
    <source>
        <dbReference type="ARBA" id="ARBA00022679"/>
    </source>
</evidence>
<proteinExistence type="predicted"/>
<keyword evidence="6" id="KW-0732">Signal</keyword>
<dbReference type="InterPro" id="IPR015943">
    <property type="entry name" value="WD40/YVTN_repeat-like_dom_sf"/>
</dbReference>
<dbReference type="GO" id="GO:0046983">
    <property type="term" value="F:protein dimerization activity"/>
    <property type="evidence" value="ECO:0007669"/>
    <property type="project" value="InterPro"/>
</dbReference>